<dbReference type="Pfam" id="PF12832">
    <property type="entry name" value="MFS_1_like"/>
    <property type="match status" value="1"/>
</dbReference>
<evidence type="ECO:0000313" key="10">
    <source>
        <dbReference type="Proteomes" id="UP000827092"/>
    </source>
</evidence>
<keyword evidence="10" id="KW-1185">Reference proteome</keyword>
<evidence type="ECO:0000256" key="4">
    <source>
        <dbReference type="ARBA" id="ARBA00022989"/>
    </source>
</evidence>
<evidence type="ECO:0000256" key="1">
    <source>
        <dbReference type="ARBA" id="ARBA00004141"/>
    </source>
</evidence>
<dbReference type="GO" id="GO:0016020">
    <property type="term" value="C:membrane"/>
    <property type="evidence" value="ECO:0007669"/>
    <property type="project" value="UniProtKB-SubCell"/>
</dbReference>
<organism evidence="9 10">
    <name type="scientific">Oedothorax gibbosus</name>
    <dbReference type="NCBI Taxonomy" id="931172"/>
    <lineage>
        <taxon>Eukaryota</taxon>
        <taxon>Metazoa</taxon>
        <taxon>Ecdysozoa</taxon>
        <taxon>Arthropoda</taxon>
        <taxon>Chelicerata</taxon>
        <taxon>Arachnida</taxon>
        <taxon>Araneae</taxon>
        <taxon>Araneomorphae</taxon>
        <taxon>Entelegynae</taxon>
        <taxon>Araneoidea</taxon>
        <taxon>Linyphiidae</taxon>
        <taxon>Erigoninae</taxon>
        <taxon>Oedothorax</taxon>
    </lineage>
</organism>
<feature type="transmembrane region" description="Helical" evidence="6">
    <location>
        <begin position="102"/>
        <end position="122"/>
    </location>
</feature>
<gene>
    <name evidence="9" type="ORF">JTE90_017244</name>
</gene>
<keyword evidence="5 6" id="KW-0472">Membrane</keyword>
<evidence type="ECO:0000256" key="5">
    <source>
        <dbReference type="ARBA" id="ARBA00023136"/>
    </source>
</evidence>
<dbReference type="InterPro" id="IPR024989">
    <property type="entry name" value="MFS_assoc_dom"/>
</dbReference>
<feature type="transmembrane region" description="Helical" evidence="6">
    <location>
        <begin position="40"/>
        <end position="61"/>
    </location>
</feature>
<protein>
    <recommendedName>
        <fullName evidence="8">Major facilitator superfamily associated domain-containing protein</fullName>
    </recommendedName>
</protein>
<evidence type="ECO:0000256" key="6">
    <source>
        <dbReference type="SAM" id="Phobius"/>
    </source>
</evidence>
<evidence type="ECO:0000259" key="8">
    <source>
        <dbReference type="Pfam" id="PF12832"/>
    </source>
</evidence>
<dbReference type="PANTHER" id="PTHR16172">
    <property type="entry name" value="MAJOR FACILITATOR SUPERFAMILY DOMAIN-CONTAINING PROTEIN 6-LIKE"/>
    <property type="match status" value="1"/>
</dbReference>
<dbReference type="AlphaFoldDB" id="A0AAV6VFL4"/>
<feature type="transmembrane region" description="Helical" evidence="6">
    <location>
        <begin position="73"/>
        <end position="95"/>
    </location>
</feature>
<evidence type="ECO:0000313" key="9">
    <source>
        <dbReference type="EMBL" id="KAG8194803.1"/>
    </source>
</evidence>
<dbReference type="EMBL" id="JAFNEN010000098">
    <property type="protein sequence ID" value="KAG8194803.1"/>
    <property type="molecule type" value="Genomic_DNA"/>
</dbReference>
<proteinExistence type="inferred from homology"/>
<feature type="transmembrane region" description="Helical" evidence="6">
    <location>
        <begin position="128"/>
        <end position="151"/>
    </location>
</feature>
<feature type="chain" id="PRO_5043697826" description="Major facilitator superfamily associated domain-containing protein" evidence="7">
    <location>
        <begin position="21"/>
        <end position="162"/>
    </location>
</feature>
<comment type="similarity">
    <text evidence="2">Belongs to the major facilitator superfamily. MFSD6 family.</text>
</comment>
<evidence type="ECO:0000256" key="7">
    <source>
        <dbReference type="SAM" id="SignalP"/>
    </source>
</evidence>
<keyword evidence="7" id="KW-0732">Signal</keyword>
<dbReference type="InterPro" id="IPR036259">
    <property type="entry name" value="MFS_trans_sf"/>
</dbReference>
<keyword evidence="4 6" id="KW-1133">Transmembrane helix</keyword>
<feature type="signal peptide" evidence="7">
    <location>
        <begin position="1"/>
        <end position="20"/>
    </location>
</feature>
<reference evidence="9 10" key="1">
    <citation type="journal article" date="2022" name="Nat. Ecol. Evol.">
        <title>A masculinizing supergene underlies an exaggerated male reproductive morph in a spider.</title>
        <authorList>
            <person name="Hendrickx F."/>
            <person name="De Corte Z."/>
            <person name="Sonet G."/>
            <person name="Van Belleghem S.M."/>
            <person name="Kostlbacher S."/>
            <person name="Vangestel C."/>
        </authorList>
    </citation>
    <scope>NUCLEOTIDE SEQUENCE [LARGE SCALE GENOMIC DNA]</scope>
    <source>
        <strain evidence="9">W744_W776</strain>
    </source>
</reference>
<dbReference type="PANTHER" id="PTHR16172:SF30">
    <property type="entry name" value="SUGAR BABY, ISOFORM C"/>
    <property type="match status" value="1"/>
</dbReference>
<comment type="caution">
    <text evidence="9">The sequence shown here is derived from an EMBL/GenBank/DDBJ whole genome shotgun (WGS) entry which is preliminary data.</text>
</comment>
<keyword evidence="3 6" id="KW-0812">Transmembrane</keyword>
<sequence>MFCLLVVDLILLMKIKLTKTNFSLHICQDIGKIFSSYESVAFAAAVYIIGALKGLLWNYQFWYLQDLGASQTLLGVTAAVQCIVVEVPFFFFTGWFIKKLGYFYCLTCVFIAFTLRFGFYVLLQDPWFVLPIEVLHGVTFAVFYSSMTGYASNCAPRVRKLL</sequence>
<evidence type="ECO:0000256" key="3">
    <source>
        <dbReference type="ARBA" id="ARBA00022692"/>
    </source>
</evidence>
<comment type="subcellular location">
    <subcellularLocation>
        <location evidence="1">Membrane</location>
        <topology evidence="1">Multi-pass membrane protein</topology>
    </subcellularLocation>
</comment>
<dbReference type="SUPFAM" id="SSF103473">
    <property type="entry name" value="MFS general substrate transporter"/>
    <property type="match status" value="1"/>
</dbReference>
<evidence type="ECO:0000256" key="2">
    <source>
        <dbReference type="ARBA" id="ARBA00005241"/>
    </source>
</evidence>
<feature type="domain" description="Major facilitator superfamily associated" evidence="8">
    <location>
        <begin position="16"/>
        <end position="157"/>
    </location>
</feature>
<accession>A0AAV6VFL4</accession>
<dbReference type="Proteomes" id="UP000827092">
    <property type="component" value="Unassembled WGS sequence"/>
</dbReference>
<name>A0AAV6VFL4_9ARAC</name>
<dbReference type="InterPro" id="IPR051717">
    <property type="entry name" value="MFS_MFSD6"/>
</dbReference>
<dbReference type="Gene3D" id="1.20.1250.20">
    <property type="entry name" value="MFS general substrate transporter like domains"/>
    <property type="match status" value="1"/>
</dbReference>